<comment type="caution">
    <text evidence="2">The sequence shown here is derived from an EMBL/GenBank/DDBJ whole genome shotgun (WGS) entry which is preliminary data.</text>
</comment>
<feature type="transmembrane region" description="Helical" evidence="1">
    <location>
        <begin position="96"/>
        <end position="112"/>
    </location>
</feature>
<gene>
    <name evidence="2" type="ORF">PVAP13_1NG300538</name>
</gene>
<feature type="transmembrane region" description="Helical" evidence="1">
    <location>
        <begin position="118"/>
        <end position="138"/>
    </location>
</feature>
<sequence>MAAPEYLNEGKTSKTADSFSFGVTILEVATGFRVDHHQSDQELWAQFPQDDRPSLLIGVLHPWPPPAVRARGSRNAADVPAAAAAAARPCAWARTAPLRIMIGVFLILLLSPSSSWAWAVRVLEVVVVVVGSMAAHFVRCLRNLGCSCPRGTIWKAVEAALAAVLVQLSPSSLWPFLTLYCLEYFRNLWAWVILVGFGIGVLAALVLMLLKRK</sequence>
<dbReference type="Proteomes" id="UP000823388">
    <property type="component" value="Chromosome 1N"/>
</dbReference>
<proteinExistence type="predicted"/>
<dbReference type="SUPFAM" id="SSF56112">
    <property type="entry name" value="Protein kinase-like (PK-like)"/>
    <property type="match status" value="1"/>
</dbReference>
<keyword evidence="1" id="KW-0472">Membrane</keyword>
<keyword evidence="3" id="KW-1185">Reference proteome</keyword>
<feature type="transmembrane region" description="Helical" evidence="1">
    <location>
        <begin position="159"/>
        <end position="177"/>
    </location>
</feature>
<dbReference type="EMBL" id="CM029038">
    <property type="protein sequence ID" value="KAG2651661.1"/>
    <property type="molecule type" value="Genomic_DNA"/>
</dbReference>
<dbReference type="InterPro" id="IPR011009">
    <property type="entry name" value="Kinase-like_dom_sf"/>
</dbReference>
<evidence type="ECO:0000313" key="2">
    <source>
        <dbReference type="EMBL" id="KAG2651661.1"/>
    </source>
</evidence>
<evidence type="ECO:0000256" key="1">
    <source>
        <dbReference type="SAM" id="Phobius"/>
    </source>
</evidence>
<evidence type="ECO:0000313" key="3">
    <source>
        <dbReference type="Proteomes" id="UP000823388"/>
    </source>
</evidence>
<name>A0A8T0WPX9_PANVG</name>
<protein>
    <recommendedName>
        <fullName evidence="4">Serine-threonine/tyrosine-protein kinase catalytic domain-containing protein</fullName>
    </recommendedName>
</protein>
<keyword evidence="1" id="KW-0812">Transmembrane</keyword>
<accession>A0A8T0WPX9</accession>
<dbReference type="AlphaFoldDB" id="A0A8T0WPX9"/>
<keyword evidence="1" id="KW-1133">Transmembrane helix</keyword>
<reference evidence="2" key="1">
    <citation type="submission" date="2020-05" db="EMBL/GenBank/DDBJ databases">
        <title>WGS assembly of Panicum virgatum.</title>
        <authorList>
            <person name="Lovell J.T."/>
            <person name="Jenkins J."/>
            <person name="Shu S."/>
            <person name="Juenger T.E."/>
            <person name="Schmutz J."/>
        </authorList>
    </citation>
    <scope>NUCLEOTIDE SEQUENCE</scope>
    <source>
        <strain evidence="2">AP13</strain>
    </source>
</reference>
<dbReference type="Gene3D" id="1.10.510.10">
    <property type="entry name" value="Transferase(Phosphotransferase) domain 1"/>
    <property type="match status" value="1"/>
</dbReference>
<organism evidence="2 3">
    <name type="scientific">Panicum virgatum</name>
    <name type="common">Blackwell switchgrass</name>
    <dbReference type="NCBI Taxonomy" id="38727"/>
    <lineage>
        <taxon>Eukaryota</taxon>
        <taxon>Viridiplantae</taxon>
        <taxon>Streptophyta</taxon>
        <taxon>Embryophyta</taxon>
        <taxon>Tracheophyta</taxon>
        <taxon>Spermatophyta</taxon>
        <taxon>Magnoliopsida</taxon>
        <taxon>Liliopsida</taxon>
        <taxon>Poales</taxon>
        <taxon>Poaceae</taxon>
        <taxon>PACMAD clade</taxon>
        <taxon>Panicoideae</taxon>
        <taxon>Panicodae</taxon>
        <taxon>Paniceae</taxon>
        <taxon>Panicinae</taxon>
        <taxon>Panicum</taxon>
        <taxon>Panicum sect. Hiantes</taxon>
    </lineage>
</organism>
<evidence type="ECO:0008006" key="4">
    <source>
        <dbReference type="Google" id="ProtNLM"/>
    </source>
</evidence>
<feature type="transmembrane region" description="Helical" evidence="1">
    <location>
        <begin position="189"/>
        <end position="210"/>
    </location>
</feature>